<evidence type="ECO:0000313" key="3">
    <source>
        <dbReference type="Proteomes" id="UP001368500"/>
    </source>
</evidence>
<gene>
    <name evidence="2" type="ORF">AACH11_03765</name>
</gene>
<protein>
    <recommendedName>
        <fullName evidence="4">Cupin domain-containing protein</fullName>
    </recommendedName>
</protein>
<dbReference type="InterPro" id="IPR014710">
    <property type="entry name" value="RmlC-like_jellyroll"/>
</dbReference>
<dbReference type="EMBL" id="JBBUTF010000003">
    <property type="protein sequence ID" value="MEK8025077.1"/>
    <property type="molecule type" value="Genomic_DNA"/>
</dbReference>
<dbReference type="RefSeq" id="WP_341372860.1">
    <property type="nucleotide sequence ID" value="NZ_JBBUTF010000003.1"/>
</dbReference>
<feature type="transmembrane region" description="Helical" evidence="1">
    <location>
        <begin position="96"/>
        <end position="121"/>
    </location>
</feature>
<keyword evidence="1" id="KW-0472">Membrane</keyword>
<sequence>MDAATFRQCLLDDGYTEQFERELASDTLLDEHRHAWDSRLYVLRGTLEFTQGGHTRLLQVGDWCEVARDALHTERYGPQGCRVLIGRRMPEAGQGLLHPLGSGLTAMLTPGVTLLVLMLAFGGLRTG</sequence>
<evidence type="ECO:0008006" key="4">
    <source>
        <dbReference type="Google" id="ProtNLM"/>
    </source>
</evidence>
<keyword evidence="3" id="KW-1185">Reference proteome</keyword>
<name>A0ABU9B5D3_9BURK</name>
<accession>A0ABU9B5D3</accession>
<dbReference type="SUPFAM" id="SSF51182">
    <property type="entry name" value="RmlC-like cupins"/>
    <property type="match status" value="1"/>
</dbReference>
<evidence type="ECO:0000256" key="1">
    <source>
        <dbReference type="SAM" id="Phobius"/>
    </source>
</evidence>
<reference evidence="2 3" key="1">
    <citation type="submission" date="2024-04" db="EMBL/GenBank/DDBJ databases">
        <title>Novel species of the genus Ideonella isolated from streams.</title>
        <authorList>
            <person name="Lu H."/>
        </authorList>
    </citation>
    <scope>NUCLEOTIDE SEQUENCE [LARGE SCALE GENOMIC DNA]</scope>
    <source>
        <strain evidence="2 3">BYS139W</strain>
    </source>
</reference>
<comment type="caution">
    <text evidence="2">The sequence shown here is derived from an EMBL/GenBank/DDBJ whole genome shotgun (WGS) entry which is preliminary data.</text>
</comment>
<organism evidence="2 3">
    <name type="scientific">Pseudaquabacterium rugosum</name>
    <dbReference type="NCBI Taxonomy" id="2984194"/>
    <lineage>
        <taxon>Bacteria</taxon>
        <taxon>Pseudomonadati</taxon>
        <taxon>Pseudomonadota</taxon>
        <taxon>Betaproteobacteria</taxon>
        <taxon>Burkholderiales</taxon>
        <taxon>Sphaerotilaceae</taxon>
        <taxon>Pseudaquabacterium</taxon>
    </lineage>
</organism>
<keyword evidence="1" id="KW-1133">Transmembrane helix</keyword>
<dbReference type="Proteomes" id="UP001368500">
    <property type="component" value="Unassembled WGS sequence"/>
</dbReference>
<keyword evidence="1" id="KW-0812">Transmembrane</keyword>
<dbReference type="Gene3D" id="2.60.120.10">
    <property type="entry name" value="Jelly Rolls"/>
    <property type="match status" value="1"/>
</dbReference>
<dbReference type="InterPro" id="IPR011051">
    <property type="entry name" value="RmlC_Cupin_sf"/>
</dbReference>
<evidence type="ECO:0000313" key="2">
    <source>
        <dbReference type="EMBL" id="MEK8025077.1"/>
    </source>
</evidence>
<proteinExistence type="predicted"/>